<reference evidence="1" key="1">
    <citation type="journal article" date="2009" name="Rice">
        <title>De Novo Next Generation Sequencing of Plant Genomes.</title>
        <authorList>
            <person name="Rounsley S."/>
            <person name="Marri P.R."/>
            <person name="Yu Y."/>
            <person name="He R."/>
            <person name="Sisneros N."/>
            <person name="Goicoechea J.L."/>
            <person name="Lee S.J."/>
            <person name="Angelova A."/>
            <person name="Kudrna D."/>
            <person name="Luo M."/>
            <person name="Affourtit J."/>
            <person name="Desany B."/>
            <person name="Knight J."/>
            <person name="Niazi F."/>
            <person name="Egholm M."/>
            <person name="Wing R.A."/>
        </authorList>
    </citation>
    <scope>NUCLEOTIDE SEQUENCE [LARGE SCALE GENOMIC DNA]</scope>
    <source>
        <strain evidence="1">cv. IRGC 105608</strain>
    </source>
</reference>
<reference evidence="1" key="2">
    <citation type="submission" date="2015-03" db="UniProtKB">
        <authorList>
            <consortium name="EnsemblPlants"/>
        </authorList>
    </citation>
    <scope>IDENTIFICATION</scope>
</reference>
<protein>
    <submittedName>
        <fullName evidence="1">Uncharacterized protein</fullName>
    </submittedName>
</protein>
<dbReference type="Gramene" id="OBART02G18380.1">
    <property type="protein sequence ID" value="OBART02G18380.1"/>
    <property type="gene ID" value="OBART02G18380"/>
</dbReference>
<accession>A0A0D3F5Q5</accession>
<proteinExistence type="predicted"/>
<dbReference type="AlphaFoldDB" id="A0A0D3F5Q5"/>
<evidence type="ECO:0000313" key="1">
    <source>
        <dbReference type="EnsemblPlants" id="OBART02G18380.1"/>
    </source>
</evidence>
<organism evidence="1">
    <name type="scientific">Oryza barthii</name>
    <dbReference type="NCBI Taxonomy" id="65489"/>
    <lineage>
        <taxon>Eukaryota</taxon>
        <taxon>Viridiplantae</taxon>
        <taxon>Streptophyta</taxon>
        <taxon>Embryophyta</taxon>
        <taxon>Tracheophyta</taxon>
        <taxon>Spermatophyta</taxon>
        <taxon>Magnoliopsida</taxon>
        <taxon>Liliopsida</taxon>
        <taxon>Poales</taxon>
        <taxon>Poaceae</taxon>
        <taxon>BOP clade</taxon>
        <taxon>Oryzoideae</taxon>
        <taxon>Oryzeae</taxon>
        <taxon>Oryzinae</taxon>
        <taxon>Oryza</taxon>
    </lineage>
</organism>
<dbReference type="PaxDb" id="65489-OBART02G18380.1"/>
<dbReference type="HOGENOM" id="CLU_191753_0_0_1"/>
<dbReference type="Proteomes" id="UP000026960">
    <property type="component" value="Chromosome 2"/>
</dbReference>
<dbReference type="EnsemblPlants" id="OBART02G18380.1">
    <property type="protein sequence ID" value="OBART02G18380.1"/>
    <property type="gene ID" value="OBART02G18380"/>
</dbReference>
<name>A0A0D3F5Q5_9ORYZ</name>
<evidence type="ECO:0000313" key="2">
    <source>
        <dbReference type="Proteomes" id="UP000026960"/>
    </source>
</evidence>
<keyword evidence="2" id="KW-1185">Reference proteome</keyword>
<sequence>MRLYQELPQRLSAEEVEADTAVLTLAEDKNTTCLSRVKATVSVEDGVPREPHDMLLEMWENVEGHDVIGEQRPKRAP</sequence>